<keyword evidence="2" id="KW-1185">Reference proteome</keyword>
<organism evidence="1 2">
    <name type="scientific">Snuella lapsa</name>
    <dbReference type="NCBI Taxonomy" id="870481"/>
    <lineage>
        <taxon>Bacteria</taxon>
        <taxon>Pseudomonadati</taxon>
        <taxon>Bacteroidota</taxon>
        <taxon>Flavobacteriia</taxon>
        <taxon>Flavobacteriales</taxon>
        <taxon>Flavobacteriaceae</taxon>
        <taxon>Snuella</taxon>
    </lineage>
</organism>
<sequence>MGACSIRHKELQTNLKPLYLAVPEDVKTRWVSPENPTGEPGQGGMTNKGAKGNAFYVISPGETKTIFNVNGAGIVNRMWLSGTLGKNMIQRRAVRIDMYWDGAIKPAVSAPIGDFFGIAHGLIARYDNEFFQSPEARSFNFTIPMPFRESALITVTNESATELWLWYDINYTEVSKLPDDALYFHAYWQRDLNTKKGIDFEILPKIEGKGRYLGTNVGVIGDSLSRGTWFGEGEIKVYLDGDNQYPTLVGTGTEDYIGTGWGQGEFRGRYFGSLVSNKEFDIYAFYRYHTSDPVFFHNDCRVTIQQLGNTNVTEAKARRAKGIDLEPVWYQGKDSVPTYQGRLLGEHSNRNIYDEDFPNYVGVHFFRSDDVCATAYFYLDKPENNLPGLAPVEHRLKDLDSRVWKAKK</sequence>
<dbReference type="Proteomes" id="UP001500954">
    <property type="component" value="Unassembled WGS sequence"/>
</dbReference>
<gene>
    <name evidence="1" type="ORF">GCM10022395_18190</name>
</gene>
<name>A0ABP6XM99_9FLAO</name>
<evidence type="ECO:0008006" key="3">
    <source>
        <dbReference type="Google" id="ProtNLM"/>
    </source>
</evidence>
<protein>
    <recommendedName>
        <fullName evidence="3">DUF2961 domain-containing protein</fullName>
    </recommendedName>
</protein>
<dbReference type="Pfam" id="PF11175">
    <property type="entry name" value="DUF2961"/>
    <property type="match status" value="1"/>
</dbReference>
<evidence type="ECO:0000313" key="2">
    <source>
        <dbReference type="Proteomes" id="UP001500954"/>
    </source>
</evidence>
<evidence type="ECO:0000313" key="1">
    <source>
        <dbReference type="EMBL" id="GAA3568720.1"/>
    </source>
</evidence>
<comment type="caution">
    <text evidence="1">The sequence shown here is derived from an EMBL/GenBank/DDBJ whole genome shotgun (WGS) entry which is preliminary data.</text>
</comment>
<dbReference type="EMBL" id="BAABCY010000047">
    <property type="protein sequence ID" value="GAA3568720.1"/>
    <property type="molecule type" value="Genomic_DNA"/>
</dbReference>
<proteinExistence type="predicted"/>
<reference evidence="2" key="1">
    <citation type="journal article" date="2019" name="Int. J. Syst. Evol. Microbiol.">
        <title>The Global Catalogue of Microorganisms (GCM) 10K type strain sequencing project: providing services to taxonomists for standard genome sequencing and annotation.</title>
        <authorList>
            <consortium name="The Broad Institute Genomics Platform"/>
            <consortium name="The Broad Institute Genome Sequencing Center for Infectious Disease"/>
            <person name="Wu L."/>
            <person name="Ma J."/>
        </authorList>
    </citation>
    <scope>NUCLEOTIDE SEQUENCE [LARGE SCALE GENOMIC DNA]</scope>
    <source>
        <strain evidence="2">JCM 17111</strain>
    </source>
</reference>
<dbReference type="Gene3D" id="2.60.120.1390">
    <property type="match status" value="1"/>
</dbReference>
<dbReference type="InterPro" id="IPR021345">
    <property type="entry name" value="DUF2961"/>
</dbReference>
<accession>A0ABP6XM99</accession>